<dbReference type="AlphaFoldDB" id="A0AAD8F928"/>
<dbReference type="PANTHER" id="PTHR44755">
    <property type="entry name" value="NATRIURETIC PEPTIDE RECEPTOR 3-RELATED"/>
    <property type="match status" value="1"/>
</dbReference>
<name>A0AAD8F928_BIOPF</name>
<accession>A0AAD8F928</accession>
<feature type="signal peptide" evidence="1">
    <location>
        <begin position="1"/>
        <end position="21"/>
    </location>
</feature>
<feature type="non-terminal residue" evidence="2">
    <location>
        <position position="1"/>
    </location>
</feature>
<keyword evidence="1" id="KW-0732">Signal</keyword>
<dbReference type="EMBL" id="JASAOG010000067">
    <property type="protein sequence ID" value="KAK0055760.1"/>
    <property type="molecule type" value="Genomic_DNA"/>
</dbReference>
<sequence length="205" mass="22779">MKTMNAYYFLWTIFFAICAEVQNVKDTLSGSPDADLKSGNESPTSDPVLESALMTRIEGKSVYLYHRSYTRVVAGEEGPHGWWNDADENGNAAFNATLARPQRRGLSSSNETTVKPDIRIGVLLPFTRNMQHVVTKVAPILEYAVDKVALQMGPWAFNSLTLLYADSMCDIAEAMNKAIQLEERLKTVAFFGPVCDYAFAPVARQ</sequence>
<reference evidence="2" key="1">
    <citation type="journal article" date="2023" name="PLoS Negl. Trop. Dis.">
        <title>A genome sequence for Biomphalaria pfeifferi, the major vector snail for the human-infecting parasite Schistosoma mansoni.</title>
        <authorList>
            <person name="Bu L."/>
            <person name="Lu L."/>
            <person name="Laidemitt M.R."/>
            <person name="Zhang S.M."/>
            <person name="Mutuku M."/>
            <person name="Mkoji G."/>
            <person name="Steinauer M."/>
            <person name="Loker E.S."/>
        </authorList>
    </citation>
    <scope>NUCLEOTIDE SEQUENCE</scope>
    <source>
        <strain evidence="2">KasaAsao</strain>
    </source>
</reference>
<reference evidence="2" key="2">
    <citation type="submission" date="2023-04" db="EMBL/GenBank/DDBJ databases">
        <authorList>
            <person name="Bu L."/>
            <person name="Lu L."/>
            <person name="Laidemitt M.R."/>
            <person name="Zhang S.M."/>
            <person name="Mutuku M."/>
            <person name="Mkoji G."/>
            <person name="Steinauer M."/>
            <person name="Loker E.S."/>
        </authorList>
    </citation>
    <scope>NUCLEOTIDE SEQUENCE</scope>
    <source>
        <strain evidence="2">KasaAsao</strain>
        <tissue evidence="2">Whole Snail</tissue>
    </source>
</reference>
<dbReference type="InterPro" id="IPR052612">
    <property type="entry name" value="ANP_Clearance_Receptor"/>
</dbReference>
<proteinExistence type="predicted"/>
<dbReference type="Gene3D" id="3.40.50.2300">
    <property type="match status" value="1"/>
</dbReference>
<evidence type="ECO:0000256" key="1">
    <source>
        <dbReference type="SAM" id="SignalP"/>
    </source>
</evidence>
<protein>
    <submittedName>
        <fullName evidence="2">Atrial natriuretic peptide receptor 3</fullName>
    </submittedName>
</protein>
<dbReference type="GO" id="GO:0007165">
    <property type="term" value="P:signal transduction"/>
    <property type="evidence" value="ECO:0007669"/>
    <property type="project" value="TreeGrafter"/>
</dbReference>
<dbReference type="Proteomes" id="UP001233172">
    <property type="component" value="Unassembled WGS sequence"/>
</dbReference>
<evidence type="ECO:0000313" key="2">
    <source>
        <dbReference type="EMBL" id="KAK0055760.1"/>
    </source>
</evidence>
<dbReference type="InterPro" id="IPR028082">
    <property type="entry name" value="Peripla_BP_I"/>
</dbReference>
<feature type="chain" id="PRO_5042241533" evidence="1">
    <location>
        <begin position="22"/>
        <end position="205"/>
    </location>
</feature>
<organism evidence="2 3">
    <name type="scientific">Biomphalaria pfeifferi</name>
    <name type="common">Bloodfluke planorb</name>
    <name type="synonym">Freshwater snail</name>
    <dbReference type="NCBI Taxonomy" id="112525"/>
    <lineage>
        <taxon>Eukaryota</taxon>
        <taxon>Metazoa</taxon>
        <taxon>Spiralia</taxon>
        <taxon>Lophotrochozoa</taxon>
        <taxon>Mollusca</taxon>
        <taxon>Gastropoda</taxon>
        <taxon>Heterobranchia</taxon>
        <taxon>Euthyneura</taxon>
        <taxon>Panpulmonata</taxon>
        <taxon>Hygrophila</taxon>
        <taxon>Lymnaeoidea</taxon>
        <taxon>Planorbidae</taxon>
        <taxon>Biomphalaria</taxon>
    </lineage>
</organism>
<dbReference type="GO" id="GO:0038023">
    <property type="term" value="F:signaling receptor activity"/>
    <property type="evidence" value="ECO:0007669"/>
    <property type="project" value="TreeGrafter"/>
</dbReference>
<evidence type="ECO:0000313" key="3">
    <source>
        <dbReference type="Proteomes" id="UP001233172"/>
    </source>
</evidence>
<gene>
    <name evidence="2" type="ORF">Bpfe_014826</name>
</gene>
<dbReference type="PANTHER" id="PTHR44755:SF8">
    <property type="entry name" value="RECEPTOR LIGAND BINDING REGION DOMAIN-CONTAINING PROTEIN"/>
    <property type="match status" value="1"/>
</dbReference>
<keyword evidence="2" id="KW-0675">Receptor</keyword>
<keyword evidence="3" id="KW-1185">Reference proteome</keyword>
<dbReference type="GO" id="GO:0017046">
    <property type="term" value="F:peptide hormone binding"/>
    <property type="evidence" value="ECO:0007669"/>
    <property type="project" value="TreeGrafter"/>
</dbReference>
<dbReference type="SUPFAM" id="SSF53822">
    <property type="entry name" value="Periplasmic binding protein-like I"/>
    <property type="match status" value="1"/>
</dbReference>
<comment type="caution">
    <text evidence="2">The sequence shown here is derived from an EMBL/GenBank/DDBJ whole genome shotgun (WGS) entry which is preliminary data.</text>
</comment>